<keyword evidence="2" id="KW-0964">Secreted</keyword>
<protein>
    <recommendedName>
        <fullName evidence="9">Endo-polygalacturonase</fullName>
    </recommendedName>
</protein>
<name>A0ABY0HCK9_9PEZI</name>
<evidence type="ECO:0000256" key="6">
    <source>
        <dbReference type="SAM" id="SignalP"/>
    </source>
</evidence>
<dbReference type="SUPFAM" id="SSF51126">
    <property type="entry name" value="Pectin lyase-like"/>
    <property type="match status" value="1"/>
</dbReference>
<evidence type="ECO:0000313" key="8">
    <source>
        <dbReference type="Proteomes" id="UP000294003"/>
    </source>
</evidence>
<sequence length="501" mass="55251">MRTWLRPSNLIAVICLIVGSLAETQWYDTANGLHVPTQPNSTAVGKSIVYRVKIRPDGNSTSWTDVPLYLTQAAEINATTGRSLKSPTQFGLFDYEGTVNVKIEPNPDTFPTISSVRVRPLSYGIDPVVSDGKIYFSLSQPQRNVVVEVNGEVFNVLHLLTNELEKGPITKETVADNSSVVYFGPGFHDLEQPISLTSGQTLYLASGAYLQAPAATSISVQIHNAKGVNVRGRGFLRGAINVQNSTNVEVDGGFASNGGFIIAQSTGVHVRGWKSITSHQWGDGMDIYCSKDVLVEQVFFRTSDDCFAIYQHRDYFYGDSSNITLRDSSLWADVAHPINIGTHGNIVNPETMDRVTLQNLDILDHREPQIDYEGCIALTVGDENLITNVLVDDVRVEDFRWGMLLSMRVVWNSKYNTGAGRGLKNVTVKGLVYNSSGKHTVNPALIQGYAEDRAVEFVDFQGLNINGLHVWDNMAKPSWYQTSDFVPMIVGSFVRNLTFSA</sequence>
<feature type="signal peptide" evidence="6">
    <location>
        <begin position="1"/>
        <end position="22"/>
    </location>
</feature>
<evidence type="ECO:0000256" key="3">
    <source>
        <dbReference type="ARBA" id="ARBA00022737"/>
    </source>
</evidence>
<keyword evidence="4" id="KW-0119">Carbohydrate metabolism</keyword>
<dbReference type="EMBL" id="QJNS01000058">
    <property type="protein sequence ID" value="RYO90317.1"/>
    <property type="molecule type" value="Genomic_DNA"/>
</dbReference>
<dbReference type="Gene3D" id="2.60.350.10">
    <property type="entry name" value="Dextranase, N-terminal"/>
    <property type="match status" value="1"/>
</dbReference>
<dbReference type="InterPro" id="IPR011050">
    <property type="entry name" value="Pectin_lyase_fold/virulence"/>
</dbReference>
<dbReference type="PANTHER" id="PTHR31736:SF9">
    <property type="entry name" value="ENDO-XYLOGALACTURONAN HYDROLASE A-RELATED"/>
    <property type="match status" value="1"/>
</dbReference>
<feature type="chain" id="PRO_5047271345" description="Endo-polygalacturonase" evidence="6">
    <location>
        <begin position="23"/>
        <end position="501"/>
    </location>
</feature>
<accession>A0ABY0HCK9</accession>
<comment type="subcellular location">
    <subcellularLocation>
        <location evidence="1">Secreted</location>
    </subcellularLocation>
</comment>
<dbReference type="Proteomes" id="UP000294003">
    <property type="component" value="Unassembled WGS sequence"/>
</dbReference>
<evidence type="ECO:0000256" key="2">
    <source>
        <dbReference type="ARBA" id="ARBA00022525"/>
    </source>
</evidence>
<organism evidence="7 8">
    <name type="scientific">Monosporascus cannonballus</name>
    <dbReference type="NCBI Taxonomy" id="155416"/>
    <lineage>
        <taxon>Eukaryota</taxon>
        <taxon>Fungi</taxon>
        <taxon>Dikarya</taxon>
        <taxon>Ascomycota</taxon>
        <taxon>Pezizomycotina</taxon>
        <taxon>Sordariomycetes</taxon>
        <taxon>Xylariomycetidae</taxon>
        <taxon>Xylariales</taxon>
        <taxon>Xylariales incertae sedis</taxon>
        <taxon>Monosporascus</taxon>
    </lineage>
</organism>
<evidence type="ECO:0000256" key="5">
    <source>
        <dbReference type="ARBA" id="ARBA00023326"/>
    </source>
</evidence>
<evidence type="ECO:0000256" key="4">
    <source>
        <dbReference type="ARBA" id="ARBA00023277"/>
    </source>
</evidence>
<keyword evidence="5" id="KW-0624">Polysaccharide degradation</keyword>
<keyword evidence="6" id="KW-0732">Signal</keyword>
<dbReference type="Gene3D" id="2.160.20.10">
    <property type="entry name" value="Single-stranded right-handed beta-helix, Pectin lyase-like"/>
    <property type="match status" value="1"/>
</dbReference>
<comment type="caution">
    <text evidence="7">The sequence shown here is derived from an EMBL/GenBank/DDBJ whole genome shotgun (WGS) entry which is preliminary data.</text>
</comment>
<evidence type="ECO:0008006" key="9">
    <source>
        <dbReference type="Google" id="ProtNLM"/>
    </source>
</evidence>
<keyword evidence="8" id="KW-1185">Reference proteome</keyword>
<reference evidence="7 8" key="1">
    <citation type="submission" date="2018-06" db="EMBL/GenBank/DDBJ databases">
        <title>Complete Genomes of Monosporascus.</title>
        <authorList>
            <person name="Robinson A.J."/>
            <person name="Natvig D.O."/>
        </authorList>
    </citation>
    <scope>NUCLEOTIDE SEQUENCE [LARGE SCALE GENOMIC DNA]</scope>
    <source>
        <strain evidence="7 8">CBS 609.92</strain>
    </source>
</reference>
<dbReference type="InterPro" id="IPR012334">
    <property type="entry name" value="Pectin_lyas_fold"/>
</dbReference>
<proteinExistence type="predicted"/>
<dbReference type="InterPro" id="IPR035953">
    <property type="entry name" value="Dextranase_N-ter"/>
</dbReference>
<evidence type="ECO:0000313" key="7">
    <source>
        <dbReference type="EMBL" id="RYO90317.1"/>
    </source>
</evidence>
<dbReference type="PANTHER" id="PTHR31736">
    <property type="match status" value="1"/>
</dbReference>
<evidence type="ECO:0000256" key="1">
    <source>
        <dbReference type="ARBA" id="ARBA00004613"/>
    </source>
</evidence>
<gene>
    <name evidence="7" type="ORF">DL762_002756</name>
</gene>
<keyword evidence="3" id="KW-0677">Repeat</keyword>